<proteinExistence type="predicted"/>
<evidence type="ECO:0000256" key="1">
    <source>
        <dbReference type="SAM" id="SignalP"/>
    </source>
</evidence>
<feature type="chain" id="PRO_5040937708" evidence="1">
    <location>
        <begin position="23"/>
        <end position="168"/>
    </location>
</feature>
<dbReference type="RefSeq" id="WP_250421911.1">
    <property type="nucleotide sequence ID" value="NZ_JAJKBJ010000013.1"/>
</dbReference>
<protein>
    <submittedName>
        <fullName evidence="2">Uncharacterized protein</fullName>
    </submittedName>
</protein>
<keyword evidence="3" id="KW-1185">Reference proteome</keyword>
<gene>
    <name evidence="2" type="ORF">LOX96_11370</name>
</gene>
<dbReference type="EMBL" id="JAJKBJ010000013">
    <property type="protein sequence ID" value="MCL9684696.1"/>
    <property type="molecule type" value="Genomic_DNA"/>
</dbReference>
<feature type="signal peptide" evidence="1">
    <location>
        <begin position="1"/>
        <end position="22"/>
    </location>
</feature>
<dbReference type="Proteomes" id="UP001139721">
    <property type="component" value="Unassembled WGS sequence"/>
</dbReference>
<reference evidence="2" key="1">
    <citation type="submission" date="2021-11" db="EMBL/GenBank/DDBJ databases">
        <title>Legionella maioricencis sp. nov., a new species isolated from hot water samples in Mallorca.</title>
        <authorList>
            <person name="Crespi S."/>
            <person name="Drasar V."/>
            <person name="Salva-Serra F."/>
            <person name="Jaen-Luchoro D."/>
            <person name="Pineiro-Iglesias B."/>
            <person name="Aliaga F."/>
            <person name="Fernandez-Juarez V."/>
            <person name="Coll G."/>
            <person name="Moore E.R.B."/>
            <person name="Bennasar-Figueras A."/>
        </authorList>
    </citation>
    <scope>NUCLEOTIDE SEQUENCE</scope>
    <source>
        <strain evidence="2">HCPI-6</strain>
    </source>
</reference>
<sequence length="168" mass="18919">MGIWKSVTLGVLLSLSINNANALATTIINFPQLVRAVENGDDVKAIIHFDNCDFIEGSLSSQFQGQIRRTLEGATTRFNFTTYLHFKERINDQLKDTVTTSMIVHVEQPLGVGELWTIFGRLSVFDDNTATLHINLFDPHHKNRLGLDWLCNISNGRDDNGLVLFDFP</sequence>
<evidence type="ECO:0000313" key="3">
    <source>
        <dbReference type="Proteomes" id="UP001139721"/>
    </source>
</evidence>
<accession>A0A9X2IBX9</accession>
<name>A0A9X2IBX9_9GAMM</name>
<comment type="caution">
    <text evidence="2">The sequence shown here is derived from an EMBL/GenBank/DDBJ whole genome shotgun (WGS) entry which is preliminary data.</text>
</comment>
<dbReference type="AlphaFoldDB" id="A0A9X2IBX9"/>
<evidence type="ECO:0000313" key="2">
    <source>
        <dbReference type="EMBL" id="MCL9684696.1"/>
    </source>
</evidence>
<organism evidence="2 3">
    <name type="scientific">Legionella maioricensis</name>
    <dbReference type="NCBI Taxonomy" id="2896528"/>
    <lineage>
        <taxon>Bacteria</taxon>
        <taxon>Pseudomonadati</taxon>
        <taxon>Pseudomonadota</taxon>
        <taxon>Gammaproteobacteria</taxon>
        <taxon>Legionellales</taxon>
        <taxon>Legionellaceae</taxon>
        <taxon>Legionella</taxon>
    </lineage>
</organism>
<keyword evidence="1" id="KW-0732">Signal</keyword>